<evidence type="ECO:0000259" key="2">
    <source>
        <dbReference type="SMART" id="SM00382"/>
    </source>
</evidence>
<dbReference type="InterPro" id="IPR049945">
    <property type="entry name" value="AAA_22"/>
</dbReference>
<dbReference type="Proteomes" id="UP000054870">
    <property type="component" value="Unassembled WGS sequence"/>
</dbReference>
<gene>
    <name evidence="3" type="primary">tnsC</name>
    <name evidence="3" type="ORF">AWB75_04138</name>
</gene>
<evidence type="ECO:0000256" key="1">
    <source>
        <dbReference type="SAM" id="Coils"/>
    </source>
</evidence>
<evidence type="ECO:0000313" key="4">
    <source>
        <dbReference type="Proteomes" id="UP000054870"/>
    </source>
</evidence>
<dbReference type="OrthoDB" id="5593847at2"/>
<evidence type="ECO:0000313" key="3">
    <source>
        <dbReference type="EMBL" id="SAK74374.1"/>
    </source>
</evidence>
<reference evidence="3" key="1">
    <citation type="submission" date="2016-01" db="EMBL/GenBank/DDBJ databases">
        <authorList>
            <person name="Peeters C."/>
        </authorList>
    </citation>
    <scope>NUCLEOTIDE SEQUENCE [LARGE SCALE GENOMIC DNA]</scope>
    <source>
        <strain evidence="3">LMG 29318</strain>
    </source>
</reference>
<dbReference type="EMBL" id="FCOF02000019">
    <property type="protein sequence ID" value="SAK74374.1"/>
    <property type="molecule type" value="Genomic_DNA"/>
</dbReference>
<dbReference type="SMART" id="SM00382">
    <property type="entry name" value="AAA"/>
    <property type="match status" value="1"/>
</dbReference>
<feature type="coiled-coil region" evidence="1">
    <location>
        <begin position="419"/>
        <end position="448"/>
    </location>
</feature>
<proteinExistence type="predicted"/>
<name>A0A158BW91_9BURK</name>
<dbReference type="AlphaFoldDB" id="A0A158BW91"/>
<protein>
    <submittedName>
        <fullName evidence="3">Transposon Tn7 transposition protein TnsC</fullName>
    </submittedName>
</protein>
<comment type="caution">
    <text evidence="3">The sequence shown here is derived from an EMBL/GenBank/DDBJ whole genome shotgun (WGS) entry which is preliminary data.</text>
</comment>
<dbReference type="GO" id="GO:0016887">
    <property type="term" value="F:ATP hydrolysis activity"/>
    <property type="evidence" value="ECO:0007669"/>
    <property type="project" value="InterPro"/>
</dbReference>
<organism evidence="3 4">
    <name type="scientific">Caballeronia catudaia</name>
    <dbReference type="NCBI Taxonomy" id="1777136"/>
    <lineage>
        <taxon>Bacteria</taxon>
        <taxon>Pseudomonadati</taxon>
        <taxon>Pseudomonadota</taxon>
        <taxon>Betaproteobacteria</taxon>
        <taxon>Burkholderiales</taxon>
        <taxon>Burkholderiaceae</taxon>
        <taxon>Caballeronia</taxon>
    </lineage>
</organism>
<sequence length="546" mass="61253">MDFHPTIDVDVRGEDPTSLSDLSFVDAIYVPRDEDLGIENPLIRALPIYINSEAVLEAFSNSPSFNLTDRRLPASARIQRIASLGSYFESLTCHPTLIDSIFRLIIEGYMWRNPWDHSQKLVRSRYAASMSKKTMTPVLPFHPAHSAVMALTGVSGVGKSTSIYRTLSFVPPVIRHDKLTGSNLQVVWLKVDCPPDGSIKQLFRWILIEYDRLLGTHYEQEVGKTARLDQLMNKAAAVARYHHTGLLVVDEIQFAARGAARRGDPFMDFFVTFTNIAQIPILIAGTPQARPLMEKSFRLARRVCDRGSMTFTNMGFDDEWDFFLRGLFKFQWTSTAQRFNSDLSEVFYDLTQGIHALVLRLFQFAQIVAIQDRSEKISKEVLRYVSREWLGPVQPMLDALKSKKKNRIQIYNDLLIDTLAGLEEAVNKEAEDAKIVEAREQRQRNQAKLASVSDLVAMGVREAQALVAVLEVLKRDASLTGADLTREACEKAGVTFNADLSLGPDEPPSLQDIVGDTTDPDKAVERLRLAGYVIGSSKKTSEPEPA</sequence>
<dbReference type="SUPFAM" id="SSF52540">
    <property type="entry name" value="P-loop containing nucleoside triphosphate hydrolases"/>
    <property type="match status" value="1"/>
</dbReference>
<keyword evidence="1" id="KW-0175">Coiled coil</keyword>
<dbReference type="RefSeq" id="WP_061125946.1">
    <property type="nucleotide sequence ID" value="NZ_FCOF02000019.1"/>
</dbReference>
<keyword evidence="4" id="KW-1185">Reference proteome</keyword>
<dbReference type="InterPro" id="IPR003593">
    <property type="entry name" value="AAA+_ATPase"/>
</dbReference>
<accession>A0A158BW91</accession>
<dbReference type="InterPro" id="IPR027417">
    <property type="entry name" value="P-loop_NTPase"/>
</dbReference>
<feature type="domain" description="AAA+ ATPase" evidence="2">
    <location>
        <begin position="145"/>
        <end position="305"/>
    </location>
</feature>
<dbReference type="Pfam" id="PF13401">
    <property type="entry name" value="AAA_22"/>
    <property type="match status" value="1"/>
</dbReference>
<dbReference type="Gene3D" id="3.40.50.300">
    <property type="entry name" value="P-loop containing nucleotide triphosphate hydrolases"/>
    <property type="match status" value="1"/>
</dbReference>